<dbReference type="Gene3D" id="3.40.50.150">
    <property type="entry name" value="Vaccinia Virus protein VP39"/>
    <property type="match status" value="1"/>
</dbReference>
<evidence type="ECO:0000313" key="4">
    <source>
        <dbReference type="Proteomes" id="UP000186583"/>
    </source>
</evidence>
<dbReference type="PANTHER" id="PTHR43591">
    <property type="entry name" value="METHYLTRANSFERASE"/>
    <property type="match status" value="1"/>
</dbReference>
<proteinExistence type="inferred from homology"/>
<dbReference type="PANTHER" id="PTHR43591:SF24">
    <property type="entry name" value="2-METHOXY-6-POLYPRENYL-1,4-BENZOQUINOL METHYLASE, MITOCHONDRIAL"/>
    <property type="match status" value="1"/>
</dbReference>
<organism evidence="3 4">
    <name type="scientific">Colletotrichum chlorophyti</name>
    <dbReference type="NCBI Taxonomy" id="708187"/>
    <lineage>
        <taxon>Eukaryota</taxon>
        <taxon>Fungi</taxon>
        <taxon>Dikarya</taxon>
        <taxon>Ascomycota</taxon>
        <taxon>Pezizomycotina</taxon>
        <taxon>Sordariomycetes</taxon>
        <taxon>Hypocreomycetidae</taxon>
        <taxon>Glomerellales</taxon>
        <taxon>Glomerellaceae</taxon>
        <taxon>Colletotrichum</taxon>
    </lineage>
</organism>
<reference evidence="3 4" key="1">
    <citation type="submission" date="2016-11" db="EMBL/GenBank/DDBJ databases">
        <title>Draft Genome Assembly of Colletotrichum chlorophyti a pathogen of herbaceous plants.</title>
        <authorList>
            <person name="Gan P."/>
            <person name="Narusaka M."/>
            <person name="Tsushima A."/>
            <person name="Narusaka Y."/>
            <person name="Takano Y."/>
            <person name="Shirasu K."/>
        </authorList>
    </citation>
    <scope>NUCLEOTIDE SEQUENCE [LARGE SCALE GENOMIC DNA]</scope>
    <source>
        <strain evidence="3 4">NTL11</strain>
    </source>
</reference>
<dbReference type="CDD" id="cd02440">
    <property type="entry name" value="AdoMet_MTases"/>
    <property type="match status" value="1"/>
</dbReference>
<dbReference type="AlphaFoldDB" id="A0A1Q8RAK3"/>
<dbReference type="Proteomes" id="UP000186583">
    <property type="component" value="Unassembled WGS sequence"/>
</dbReference>
<evidence type="ECO:0000256" key="1">
    <source>
        <dbReference type="ARBA" id="ARBA00038158"/>
    </source>
</evidence>
<dbReference type="OrthoDB" id="184880at2759"/>
<accession>A0A1Q8RAK3</accession>
<keyword evidence="4" id="KW-1185">Reference proteome</keyword>
<keyword evidence="2" id="KW-1133">Transmembrane helix</keyword>
<comment type="similarity">
    <text evidence="1">Belongs to the methyltransferase superfamily. LaeA methyltransferase family.</text>
</comment>
<dbReference type="SUPFAM" id="SSF53335">
    <property type="entry name" value="S-adenosyl-L-methionine-dependent methyltransferases"/>
    <property type="match status" value="1"/>
</dbReference>
<dbReference type="GO" id="GO:0008168">
    <property type="term" value="F:methyltransferase activity"/>
    <property type="evidence" value="ECO:0007669"/>
    <property type="project" value="TreeGrafter"/>
</dbReference>
<sequence length="381" mass="43734">MASNFYRQKDGPRYILGHALELGFISVGIIAALILIFSYIMINKKHDTRMAAGEDRLHNQQRHRVPAPDIAVHTQCHRVQFEHMRRYHKYKEGSYHFPNDDPEQERENMKHFLVVYLSEGALHEVPLVNPQRILDVGTGTGAWAIEMGDEYPGAIVGTDLSPIQPDWVPSNVRFLIDDAEENWLEPDGSLDYVHLRNMAPSIKDWPRLFWQASIQSGGWMELQELHFRFGCDDSTMSPDYAPARMVQYVKEGLAQFGVDLTSADQYAQRATAAGFVDIRHSVKKVPVGPWPKEKYLREVGWYCRTVIYDGLHAVTIGPLTRGLGWTSEQVELFLLQVGKELTDSSVHSYIYYHSVVARNPQHYKSTVCDLRLRFRHRNPAN</sequence>
<name>A0A1Q8RAK3_9PEZI</name>
<evidence type="ECO:0000313" key="3">
    <source>
        <dbReference type="EMBL" id="OLN81351.1"/>
    </source>
</evidence>
<comment type="caution">
    <text evidence="3">The sequence shown here is derived from an EMBL/GenBank/DDBJ whole genome shotgun (WGS) entry which is preliminary data.</text>
</comment>
<evidence type="ECO:0000256" key="2">
    <source>
        <dbReference type="SAM" id="Phobius"/>
    </source>
</evidence>
<keyword evidence="2" id="KW-0472">Membrane</keyword>
<gene>
    <name evidence="3" type="ORF">CCHL11_08553</name>
</gene>
<dbReference type="InterPro" id="IPR029063">
    <property type="entry name" value="SAM-dependent_MTases_sf"/>
</dbReference>
<keyword evidence="2" id="KW-0812">Transmembrane</keyword>
<dbReference type="Pfam" id="PF13489">
    <property type="entry name" value="Methyltransf_23"/>
    <property type="match status" value="1"/>
</dbReference>
<protein>
    <submittedName>
        <fullName evidence="3">Putative transporter C11D3.18C 8</fullName>
    </submittedName>
</protein>
<feature type="transmembrane region" description="Helical" evidence="2">
    <location>
        <begin position="20"/>
        <end position="42"/>
    </location>
</feature>
<dbReference type="EMBL" id="MPGH01000255">
    <property type="protein sequence ID" value="OLN81351.1"/>
    <property type="molecule type" value="Genomic_DNA"/>
</dbReference>